<dbReference type="EMBL" id="JBAWSY010000001">
    <property type="protein sequence ID" value="MEI4768083.1"/>
    <property type="molecule type" value="Genomic_DNA"/>
</dbReference>
<dbReference type="Proteomes" id="UP001364890">
    <property type="component" value="Unassembled WGS sequence"/>
</dbReference>
<sequence length="37" mass="4379">MIKYGWGIHYNEEGKVSIYEINSELYHQFLQSGEITT</sequence>
<reference evidence="1 2" key="1">
    <citation type="submission" date="2024-01" db="EMBL/GenBank/DDBJ databases">
        <title>Seven novel Bacillus-like species.</title>
        <authorList>
            <person name="Liu G."/>
        </authorList>
    </citation>
    <scope>NUCLEOTIDE SEQUENCE [LARGE SCALE GENOMIC DNA]</scope>
    <source>
        <strain evidence="1 2">FJAT-51614</strain>
    </source>
</reference>
<organism evidence="1 2">
    <name type="scientific">Psychrobacillus mangrovi</name>
    <dbReference type="NCBI Taxonomy" id="3117745"/>
    <lineage>
        <taxon>Bacteria</taxon>
        <taxon>Bacillati</taxon>
        <taxon>Bacillota</taxon>
        <taxon>Bacilli</taxon>
        <taxon>Bacillales</taxon>
        <taxon>Bacillaceae</taxon>
        <taxon>Psychrobacillus</taxon>
    </lineage>
</organism>
<dbReference type="RefSeq" id="WP_336495640.1">
    <property type="nucleotide sequence ID" value="NZ_JBAWSY010000001.1"/>
</dbReference>
<name>A0ABU8EZ99_9BACI</name>
<comment type="caution">
    <text evidence="1">The sequence shown here is derived from an EMBL/GenBank/DDBJ whole genome shotgun (WGS) entry which is preliminary data.</text>
</comment>
<accession>A0ABU8EZ99</accession>
<protein>
    <submittedName>
        <fullName evidence="1">DUF6157 family protein</fullName>
    </submittedName>
</protein>
<evidence type="ECO:0000313" key="2">
    <source>
        <dbReference type="Proteomes" id="UP001364890"/>
    </source>
</evidence>
<proteinExistence type="predicted"/>
<gene>
    <name evidence="1" type="ORF">WAX74_00215</name>
</gene>
<dbReference type="Pfam" id="PF19654">
    <property type="entry name" value="DUF6157"/>
    <property type="match status" value="1"/>
</dbReference>
<dbReference type="InterPro" id="IPR046155">
    <property type="entry name" value="DUF6157"/>
</dbReference>
<evidence type="ECO:0000313" key="1">
    <source>
        <dbReference type="EMBL" id="MEI4768083.1"/>
    </source>
</evidence>
<keyword evidence="2" id="KW-1185">Reference proteome</keyword>